<proteinExistence type="inferred from homology"/>
<keyword evidence="9" id="KW-0175">Coiled coil</keyword>
<evidence type="ECO:0000256" key="2">
    <source>
        <dbReference type="ARBA" id="ARBA00006850"/>
    </source>
</evidence>
<dbReference type="Proteomes" id="UP000789375">
    <property type="component" value="Unassembled WGS sequence"/>
</dbReference>
<dbReference type="PANTHER" id="PTHR11193">
    <property type="entry name" value="SMALL NUCLEAR RIBONUCLEOPROTEIN E"/>
    <property type="match status" value="1"/>
</dbReference>
<evidence type="ECO:0000256" key="4">
    <source>
        <dbReference type="ARBA" id="ARBA00022728"/>
    </source>
</evidence>
<organism evidence="10 11">
    <name type="scientific">Funneliformis mosseae</name>
    <name type="common">Endomycorrhizal fungus</name>
    <name type="synonym">Glomus mosseae</name>
    <dbReference type="NCBI Taxonomy" id="27381"/>
    <lineage>
        <taxon>Eukaryota</taxon>
        <taxon>Fungi</taxon>
        <taxon>Fungi incertae sedis</taxon>
        <taxon>Mucoromycota</taxon>
        <taxon>Glomeromycotina</taxon>
        <taxon>Glomeromycetes</taxon>
        <taxon>Glomerales</taxon>
        <taxon>Glomeraceae</taxon>
        <taxon>Funneliformis</taxon>
    </lineage>
</organism>
<comment type="similarity">
    <text evidence="2">Belongs to the snRNP Sm proteins family.</text>
</comment>
<dbReference type="GO" id="GO:0005681">
    <property type="term" value="C:spliceosomal complex"/>
    <property type="evidence" value="ECO:0007669"/>
    <property type="project" value="UniProtKB-KW"/>
</dbReference>
<keyword evidence="6" id="KW-0508">mRNA splicing</keyword>
<evidence type="ECO:0000256" key="8">
    <source>
        <dbReference type="ARBA" id="ARBA00023274"/>
    </source>
</evidence>
<reference evidence="10" key="1">
    <citation type="submission" date="2021-06" db="EMBL/GenBank/DDBJ databases">
        <authorList>
            <person name="Kallberg Y."/>
            <person name="Tangrot J."/>
            <person name="Rosling A."/>
        </authorList>
    </citation>
    <scope>NUCLEOTIDE SEQUENCE</scope>
    <source>
        <strain evidence="10">87-6 pot B 2015</strain>
    </source>
</reference>
<dbReference type="SUPFAM" id="SSF50182">
    <property type="entry name" value="Sm-like ribonucleoproteins"/>
    <property type="match status" value="1"/>
</dbReference>
<dbReference type="GO" id="GO:0003723">
    <property type="term" value="F:RNA binding"/>
    <property type="evidence" value="ECO:0007669"/>
    <property type="project" value="UniProtKB-KW"/>
</dbReference>
<keyword evidence="5" id="KW-0694">RNA-binding</keyword>
<accession>A0A9N9H3U4</accession>
<keyword evidence="8" id="KW-0687">Ribonucleoprotein</keyword>
<gene>
    <name evidence="10" type="ORF">FMOSSE_LOCUS11267</name>
</gene>
<evidence type="ECO:0000256" key="7">
    <source>
        <dbReference type="ARBA" id="ARBA00023242"/>
    </source>
</evidence>
<evidence type="ECO:0000256" key="5">
    <source>
        <dbReference type="ARBA" id="ARBA00022884"/>
    </source>
</evidence>
<evidence type="ECO:0000256" key="3">
    <source>
        <dbReference type="ARBA" id="ARBA00022664"/>
    </source>
</evidence>
<keyword evidence="11" id="KW-1185">Reference proteome</keyword>
<sequence length="451" mass="52213">MATKVQKIMVQPINLIFKYLQNKTRVQIWLYEQVDLRIEGQIIVNHSPKPKVEGFDEFMNLVLDNGEEWKTCQSCIEQRALKKQKTKRKCEDEAVEEEPLRVSLRTVGLMDLAALVSAEMRALINNPPPTAPDGTQICSLDLRVALNLANTISGNEHPKDIARWIVEEIERADEYNWTYNCMNTSMRHKDVAKFYYVCSQSVVAMKEYKEGSNRKRMERFPCQGKMQMKIDMPAAEAMLEIHHGLLHNRPVSNSDISDECRKEIEENTHLNPIQLRQLLRSKGIMKNYTPRQIHSYWERFAINKHPELVRQFSVIPVNTPSIPGITTNTPTQDRNPNTPYSILPTLPYGTTGLSASIVNNPLPNSLQKGVVDQIPKLSNHSFNHDEFVEYVTKMEQFAKRVRNQLDRRNYLWLDTVKILTAGVIEMENDIVELERQRASERATKPWTIHYK</sequence>
<feature type="coiled-coil region" evidence="9">
    <location>
        <begin position="416"/>
        <end position="443"/>
    </location>
</feature>
<evidence type="ECO:0000256" key="6">
    <source>
        <dbReference type="ARBA" id="ARBA00023187"/>
    </source>
</evidence>
<comment type="caution">
    <text evidence="10">The sequence shown here is derived from an EMBL/GenBank/DDBJ whole genome shotgun (WGS) entry which is preliminary data.</text>
</comment>
<evidence type="ECO:0000256" key="1">
    <source>
        <dbReference type="ARBA" id="ARBA00004123"/>
    </source>
</evidence>
<keyword evidence="3" id="KW-0507">mRNA processing</keyword>
<evidence type="ECO:0000256" key="9">
    <source>
        <dbReference type="SAM" id="Coils"/>
    </source>
</evidence>
<comment type="subcellular location">
    <subcellularLocation>
        <location evidence="1">Nucleus</location>
    </subcellularLocation>
</comment>
<dbReference type="InterPro" id="IPR027078">
    <property type="entry name" value="snRNP-E"/>
</dbReference>
<keyword evidence="4" id="KW-0747">Spliceosome</keyword>
<keyword evidence="7" id="KW-0539">Nucleus</keyword>
<name>A0A9N9H3U4_FUNMO</name>
<evidence type="ECO:0000313" key="10">
    <source>
        <dbReference type="EMBL" id="CAG8646707.1"/>
    </source>
</evidence>
<dbReference type="EMBL" id="CAJVPP010004256">
    <property type="protein sequence ID" value="CAG8646707.1"/>
    <property type="molecule type" value="Genomic_DNA"/>
</dbReference>
<dbReference type="Gene3D" id="2.30.30.100">
    <property type="match status" value="1"/>
</dbReference>
<protein>
    <submittedName>
        <fullName evidence="10">16638_t:CDS:1</fullName>
    </submittedName>
</protein>
<dbReference type="GO" id="GO:0000398">
    <property type="term" value="P:mRNA splicing, via spliceosome"/>
    <property type="evidence" value="ECO:0007669"/>
    <property type="project" value="InterPro"/>
</dbReference>
<evidence type="ECO:0000313" key="11">
    <source>
        <dbReference type="Proteomes" id="UP000789375"/>
    </source>
</evidence>
<dbReference type="CDD" id="cd01718">
    <property type="entry name" value="Sm_E"/>
    <property type="match status" value="1"/>
</dbReference>
<dbReference type="AlphaFoldDB" id="A0A9N9H3U4"/>
<dbReference type="InterPro" id="IPR010920">
    <property type="entry name" value="LSM_dom_sf"/>
</dbReference>